<protein>
    <recommendedName>
        <fullName evidence="4">Lipoprotein</fullName>
    </recommendedName>
</protein>
<accession>A0ABS7MAB8</accession>
<keyword evidence="1" id="KW-0732">Signal</keyword>
<dbReference type="EMBL" id="JAILXK010000001">
    <property type="protein sequence ID" value="MBY4635960.1"/>
    <property type="molecule type" value="Genomic_DNA"/>
</dbReference>
<gene>
    <name evidence="2" type="ORF">K5P26_02250</name>
</gene>
<name>A0ABS7MAB8_9SPHN</name>
<reference evidence="2" key="1">
    <citation type="submission" date="2021-08" db="EMBL/GenBank/DDBJ databases">
        <title>Sphingopyxis panaciterrulae sp. nov., isolated from the surface water of the Yellow Sea.</title>
        <authorList>
            <person name="Gao Z."/>
            <person name="Zhang D."/>
            <person name="Zhang A."/>
        </authorList>
    </citation>
    <scope>NUCLEOTIDE SEQUENCE</scope>
    <source>
        <strain evidence="2">XHP0097</strain>
    </source>
</reference>
<dbReference type="PROSITE" id="PS51257">
    <property type="entry name" value="PROKAR_LIPOPROTEIN"/>
    <property type="match status" value="1"/>
</dbReference>
<evidence type="ECO:0008006" key="4">
    <source>
        <dbReference type="Google" id="ProtNLM"/>
    </source>
</evidence>
<proteinExistence type="predicted"/>
<dbReference type="Proteomes" id="UP001166571">
    <property type="component" value="Unassembled WGS sequence"/>
</dbReference>
<feature type="chain" id="PRO_5047291778" description="Lipoprotein" evidence="1">
    <location>
        <begin position="21"/>
        <end position="72"/>
    </location>
</feature>
<feature type="signal peptide" evidence="1">
    <location>
        <begin position="1"/>
        <end position="20"/>
    </location>
</feature>
<evidence type="ECO:0000256" key="1">
    <source>
        <dbReference type="SAM" id="SignalP"/>
    </source>
</evidence>
<comment type="caution">
    <text evidence="2">The sequence shown here is derived from an EMBL/GenBank/DDBJ whole genome shotgun (WGS) entry which is preliminary data.</text>
</comment>
<evidence type="ECO:0000313" key="2">
    <source>
        <dbReference type="EMBL" id="MBY4635960.1"/>
    </source>
</evidence>
<dbReference type="RefSeq" id="WP_201926817.1">
    <property type="nucleotide sequence ID" value="NZ_JAERPO010000001.1"/>
</dbReference>
<evidence type="ECO:0000313" key="3">
    <source>
        <dbReference type="Proteomes" id="UP001166571"/>
    </source>
</evidence>
<keyword evidence="3" id="KW-1185">Reference proteome</keyword>
<sequence>MPRSLGVASPTLLLLLAACATTESGWTGTGAEPFDQAYADCQGRTSALGGREERRFAIDTCMANKGWTRPKR</sequence>
<organism evidence="2 3">
    <name type="scientific">Sphingopyxis jiangsuensis</name>
    <dbReference type="NCBI Taxonomy" id="2871171"/>
    <lineage>
        <taxon>Bacteria</taxon>
        <taxon>Pseudomonadati</taxon>
        <taxon>Pseudomonadota</taxon>
        <taxon>Alphaproteobacteria</taxon>
        <taxon>Sphingomonadales</taxon>
        <taxon>Sphingomonadaceae</taxon>
        <taxon>Sphingopyxis</taxon>
    </lineage>
</organism>